<evidence type="ECO:0000313" key="2">
    <source>
        <dbReference type="EMBL" id="CAI5437731.1"/>
    </source>
</evidence>
<dbReference type="Proteomes" id="UP001152747">
    <property type="component" value="Unassembled WGS sequence"/>
</dbReference>
<keyword evidence="3" id="KW-1185">Reference proteome</keyword>
<evidence type="ECO:0000256" key="1">
    <source>
        <dbReference type="SAM" id="MobiDB-lite"/>
    </source>
</evidence>
<dbReference type="EMBL" id="CANHGI010000001">
    <property type="protein sequence ID" value="CAI5437731.1"/>
    <property type="molecule type" value="Genomic_DNA"/>
</dbReference>
<gene>
    <name evidence="2" type="ORF">CAMP_LOCUS368</name>
</gene>
<evidence type="ECO:0000313" key="3">
    <source>
        <dbReference type="Proteomes" id="UP001152747"/>
    </source>
</evidence>
<sequence length="79" mass="8976">MAYQNENEVDMDLVGNDSDIEMVDATVIEEETLEDIQMSPNDQPHIEQSENVLNDGDCELMSNQGGRAEILTEVRFMIR</sequence>
<name>A0A9P1I3S9_9PELO</name>
<proteinExistence type="predicted"/>
<comment type="caution">
    <text evidence="2">The sequence shown here is derived from an EMBL/GenBank/DDBJ whole genome shotgun (WGS) entry which is preliminary data.</text>
</comment>
<feature type="region of interest" description="Disordered" evidence="1">
    <location>
        <begin position="1"/>
        <end position="20"/>
    </location>
</feature>
<dbReference type="AlphaFoldDB" id="A0A9P1I3S9"/>
<reference evidence="2" key="1">
    <citation type="submission" date="2022-11" db="EMBL/GenBank/DDBJ databases">
        <authorList>
            <person name="Kikuchi T."/>
        </authorList>
    </citation>
    <scope>NUCLEOTIDE SEQUENCE</scope>
    <source>
        <strain evidence="2">PS1010</strain>
    </source>
</reference>
<accession>A0A9P1I3S9</accession>
<protein>
    <submittedName>
        <fullName evidence="2">Uncharacterized protein</fullName>
    </submittedName>
</protein>
<organism evidence="2 3">
    <name type="scientific">Caenorhabditis angaria</name>
    <dbReference type="NCBI Taxonomy" id="860376"/>
    <lineage>
        <taxon>Eukaryota</taxon>
        <taxon>Metazoa</taxon>
        <taxon>Ecdysozoa</taxon>
        <taxon>Nematoda</taxon>
        <taxon>Chromadorea</taxon>
        <taxon>Rhabditida</taxon>
        <taxon>Rhabditina</taxon>
        <taxon>Rhabditomorpha</taxon>
        <taxon>Rhabditoidea</taxon>
        <taxon>Rhabditidae</taxon>
        <taxon>Peloderinae</taxon>
        <taxon>Caenorhabditis</taxon>
    </lineage>
</organism>